<protein>
    <submittedName>
        <fullName evidence="1">Uncharacterized protein</fullName>
    </submittedName>
</protein>
<dbReference type="AlphaFoldDB" id="A0A8D8XNF8"/>
<name>A0A8D8XNF8_9HEMI</name>
<reference evidence="1" key="1">
    <citation type="submission" date="2021-05" db="EMBL/GenBank/DDBJ databases">
        <authorList>
            <person name="Alioto T."/>
            <person name="Alioto T."/>
            <person name="Gomez Garrido J."/>
        </authorList>
    </citation>
    <scope>NUCLEOTIDE SEQUENCE</scope>
</reference>
<dbReference type="EMBL" id="HBUF01341072">
    <property type="protein sequence ID" value="CAG6703558.1"/>
    <property type="molecule type" value="Transcribed_RNA"/>
</dbReference>
<sequence>MALSFTSFAFTSLNSSLPNSARVRLNSSHVFIENTCTPCNPVAAASRIFSVSSSLSVSMSASFHPFNSHWSCSGTGAVVFNLGPVISGPGFSTGRVPDAPGVEFTLGTKPEEFCWVLPVGRSGSELVLPSDL</sequence>
<accession>A0A8D8XNF8</accession>
<organism evidence="1">
    <name type="scientific">Cacopsylla melanoneura</name>
    <dbReference type="NCBI Taxonomy" id="428564"/>
    <lineage>
        <taxon>Eukaryota</taxon>
        <taxon>Metazoa</taxon>
        <taxon>Ecdysozoa</taxon>
        <taxon>Arthropoda</taxon>
        <taxon>Hexapoda</taxon>
        <taxon>Insecta</taxon>
        <taxon>Pterygota</taxon>
        <taxon>Neoptera</taxon>
        <taxon>Paraneoptera</taxon>
        <taxon>Hemiptera</taxon>
        <taxon>Sternorrhyncha</taxon>
        <taxon>Psylloidea</taxon>
        <taxon>Psyllidae</taxon>
        <taxon>Psyllinae</taxon>
        <taxon>Cacopsylla</taxon>
    </lineage>
</organism>
<proteinExistence type="predicted"/>
<dbReference type="EMBL" id="HBUF01341070">
    <property type="protein sequence ID" value="CAG6703545.1"/>
    <property type="molecule type" value="Transcribed_RNA"/>
</dbReference>
<evidence type="ECO:0000313" key="1">
    <source>
        <dbReference type="EMBL" id="CAG6703558.1"/>
    </source>
</evidence>